<evidence type="ECO:0000256" key="2">
    <source>
        <dbReference type="ARBA" id="ARBA00022448"/>
    </source>
</evidence>
<feature type="non-terminal residue" evidence="11">
    <location>
        <position position="1"/>
    </location>
</feature>
<dbReference type="InterPro" id="IPR036942">
    <property type="entry name" value="Beta-barrel_TonB_sf"/>
</dbReference>
<name>A0A9D2U917_9BURK</name>
<accession>A0A9D2U917</accession>
<evidence type="ECO:0000259" key="10">
    <source>
        <dbReference type="Pfam" id="PF00593"/>
    </source>
</evidence>
<keyword evidence="6" id="KW-0798">TonB box</keyword>
<protein>
    <submittedName>
        <fullName evidence="11">TonB-dependent receptor</fullName>
    </submittedName>
</protein>
<evidence type="ECO:0000256" key="6">
    <source>
        <dbReference type="ARBA" id="ARBA00023077"/>
    </source>
</evidence>
<dbReference type="GO" id="GO:0015344">
    <property type="term" value="F:siderophore uptake transmembrane transporter activity"/>
    <property type="evidence" value="ECO:0007669"/>
    <property type="project" value="TreeGrafter"/>
</dbReference>
<evidence type="ECO:0000313" key="12">
    <source>
        <dbReference type="Proteomes" id="UP000823889"/>
    </source>
</evidence>
<feature type="domain" description="TonB-dependent receptor-like beta-barrel" evidence="10">
    <location>
        <begin position="8"/>
        <end position="359"/>
    </location>
</feature>
<evidence type="ECO:0000256" key="1">
    <source>
        <dbReference type="ARBA" id="ARBA00004571"/>
    </source>
</evidence>
<evidence type="ECO:0000256" key="5">
    <source>
        <dbReference type="ARBA" id="ARBA00022729"/>
    </source>
</evidence>
<sequence>SANGSDMNNRRNHYGVTHDWKWATRNQTTTYLTHEDVSIGNGAYESKYQGTIANTKTLIPLDQHMITVGAEYKYEKTLHDASRFPGSKSLNLSRWQAAVFAEDEFSLTDDFIVTGGLRYDKNQHYGTHITPRLYGVFHATENLIVKGGVSGGYKTPTLKQADDRIVEIAARGRSWDMGNRDLKPESSINYEMGFNWQNAQDINFSLMAYHTRFKDKIDKWDYCSSPNPNVWSCTFNGETRQSIRQYINLDRARLQGLEAAFGMPLTDTLHLDANYTLASSKITSGTSKGKPLTNTPRHMFNVGVKWDPTEALNIWGKAKYKSSSIDTDSSGVPAYTIVDLGVNYNFTKNLSGYAGIYNVFDKQIDTDNGYDKYLDGRRYFVGASVRF</sequence>
<dbReference type="GO" id="GO:0009279">
    <property type="term" value="C:cell outer membrane"/>
    <property type="evidence" value="ECO:0007669"/>
    <property type="project" value="UniProtKB-SubCell"/>
</dbReference>
<dbReference type="EMBL" id="DWUQ01000058">
    <property type="protein sequence ID" value="HJD43984.1"/>
    <property type="molecule type" value="Genomic_DNA"/>
</dbReference>
<dbReference type="Pfam" id="PF00593">
    <property type="entry name" value="TonB_dep_Rec_b-barrel"/>
    <property type="match status" value="1"/>
</dbReference>
<gene>
    <name evidence="11" type="ORF">H9906_03030</name>
</gene>
<comment type="caution">
    <text evidence="11">The sequence shown here is derived from an EMBL/GenBank/DDBJ whole genome shotgun (WGS) entry which is preliminary data.</text>
</comment>
<dbReference type="PANTHER" id="PTHR30069:SF53">
    <property type="entry name" value="COLICIN I RECEPTOR-RELATED"/>
    <property type="match status" value="1"/>
</dbReference>
<dbReference type="InterPro" id="IPR039426">
    <property type="entry name" value="TonB-dep_rcpt-like"/>
</dbReference>
<dbReference type="SUPFAM" id="SSF56935">
    <property type="entry name" value="Porins"/>
    <property type="match status" value="1"/>
</dbReference>
<keyword evidence="8 9" id="KW-0998">Cell outer membrane</keyword>
<dbReference type="PROSITE" id="PS52016">
    <property type="entry name" value="TONB_DEPENDENT_REC_3"/>
    <property type="match status" value="1"/>
</dbReference>
<proteinExistence type="inferred from homology"/>
<evidence type="ECO:0000256" key="9">
    <source>
        <dbReference type="PROSITE-ProRule" id="PRU01360"/>
    </source>
</evidence>
<evidence type="ECO:0000256" key="8">
    <source>
        <dbReference type="ARBA" id="ARBA00023237"/>
    </source>
</evidence>
<keyword evidence="2 9" id="KW-0813">Transport</keyword>
<comment type="similarity">
    <text evidence="9">Belongs to the TonB-dependent receptor family.</text>
</comment>
<evidence type="ECO:0000256" key="3">
    <source>
        <dbReference type="ARBA" id="ARBA00022452"/>
    </source>
</evidence>
<organism evidence="11 12">
    <name type="scientific">Candidatus Paenalcaligenes intestinipullorum</name>
    <dbReference type="NCBI Taxonomy" id="2838718"/>
    <lineage>
        <taxon>Bacteria</taxon>
        <taxon>Pseudomonadati</taxon>
        <taxon>Pseudomonadota</taxon>
        <taxon>Betaproteobacteria</taxon>
        <taxon>Burkholderiales</taxon>
        <taxon>Alcaligenaceae</taxon>
        <taxon>Paenalcaligenes</taxon>
    </lineage>
</organism>
<keyword evidence="4 9" id="KW-0812">Transmembrane</keyword>
<dbReference type="GO" id="GO:0044718">
    <property type="term" value="P:siderophore transmembrane transport"/>
    <property type="evidence" value="ECO:0007669"/>
    <property type="project" value="TreeGrafter"/>
</dbReference>
<evidence type="ECO:0000313" key="11">
    <source>
        <dbReference type="EMBL" id="HJD43984.1"/>
    </source>
</evidence>
<keyword evidence="11" id="KW-0675">Receptor</keyword>
<dbReference type="Gene3D" id="2.40.170.20">
    <property type="entry name" value="TonB-dependent receptor, beta-barrel domain"/>
    <property type="match status" value="1"/>
</dbReference>
<dbReference type="Proteomes" id="UP000823889">
    <property type="component" value="Unassembled WGS sequence"/>
</dbReference>
<keyword evidence="5" id="KW-0732">Signal</keyword>
<reference evidence="11" key="1">
    <citation type="journal article" date="2021" name="PeerJ">
        <title>Extensive microbial diversity within the chicken gut microbiome revealed by metagenomics and culture.</title>
        <authorList>
            <person name="Gilroy R."/>
            <person name="Ravi A."/>
            <person name="Getino M."/>
            <person name="Pursley I."/>
            <person name="Horton D.L."/>
            <person name="Alikhan N.F."/>
            <person name="Baker D."/>
            <person name="Gharbi K."/>
            <person name="Hall N."/>
            <person name="Watson M."/>
            <person name="Adriaenssens E.M."/>
            <person name="Foster-Nyarko E."/>
            <person name="Jarju S."/>
            <person name="Secka A."/>
            <person name="Antonio M."/>
            <person name="Oren A."/>
            <person name="Chaudhuri R.R."/>
            <person name="La Ragione R."/>
            <person name="Hildebrand F."/>
            <person name="Pallen M.J."/>
        </authorList>
    </citation>
    <scope>NUCLEOTIDE SEQUENCE</scope>
    <source>
        <strain evidence="11">9264</strain>
    </source>
</reference>
<evidence type="ECO:0000256" key="4">
    <source>
        <dbReference type="ARBA" id="ARBA00022692"/>
    </source>
</evidence>
<dbReference type="AlphaFoldDB" id="A0A9D2U917"/>
<evidence type="ECO:0000256" key="7">
    <source>
        <dbReference type="ARBA" id="ARBA00023136"/>
    </source>
</evidence>
<dbReference type="InterPro" id="IPR000531">
    <property type="entry name" value="Beta-barrel_TonB"/>
</dbReference>
<comment type="subcellular location">
    <subcellularLocation>
        <location evidence="1 9">Cell outer membrane</location>
        <topology evidence="1 9">Multi-pass membrane protein</topology>
    </subcellularLocation>
</comment>
<reference evidence="11" key="2">
    <citation type="submission" date="2021-04" db="EMBL/GenBank/DDBJ databases">
        <authorList>
            <person name="Gilroy R."/>
        </authorList>
    </citation>
    <scope>NUCLEOTIDE SEQUENCE</scope>
    <source>
        <strain evidence="11">9264</strain>
    </source>
</reference>
<dbReference type="PANTHER" id="PTHR30069">
    <property type="entry name" value="TONB-DEPENDENT OUTER MEMBRANE RECEPTOR"/>
    <property type="match status" value="1"/>
</dbReference>
<keyword evidence="3 9" id="KW-1134">Transmembrane beta strand</keyword>
<keyword evidence="7 9" id="KW-0472">Membrane</keyword>